<dbReference type="Pfam" id="PF09179">
    <property type="entry name" value="TilS"/>
    <property type="match status" value="1"/>
</dbReference>
<keyword evidence="2 7" id="KW-0436">Ligase</keyword>
<dbReference type="GO" id="GO:0006400">
    <property type="term" value="P:tRNA modification"/>
    <property type="evidence" value="ECO:0007669"/>
    <property type="project" value="UniProtKB-UniRule"/>
</dbReference>
<name>I5AYP7_9BACT</name>
<dbReference type="SUPFAM" id="SSF52402">
    <property type="entry name" value="Adenine nucleotide alpha hydrolases-like"/>
    <property type="match status" value="1"/>
</dbReference>
<evidence type="ECO:0000256" key="3">
    <source>
        <dbReference type="ARBA" id="ARBA00022694"/>
    </source>
</evidence>
<keyword evidence="11" id="KW-1185">Reference proteome</keyword>
<organism evidence="10 11">
    <name type="scientific">Desulfobacter postgatei 2ac9</name>
    <dbReference type="NCBI Taxonomy" id="879212"/>
    <lineage>
        <taxon>Bacteria</taxon>
        <taxon>Pseudomonadati</taxon>
        <taxon>Thermodesulfobacteriota</taxon>
        <taxon>Desulfobacteria</taxon>
        <taxon>Desulfobacterales</taxon>
        <taxon>Desulfobacteraceae</taxon>
        <taxon>Desulfobacter</taxon>
    </lineage>
</organism>
<evidence type="ECO:0000259" key="9">
    <source>
        <dbReference type="Pfam" id="PF09179"/>
    </source>
</evidence>
<evidence type="ECO:0000256" key="6">
    <source>
        <dbReference type="ARBA" id="ARBA00048539"/>
    </source>
</evidence>
<dbReference type="InterPro" id="IPR012094">
    <property type="entry name" value="tRNA_Ile_lys_synt"/>
</dbReference>
<dbReference type="EMBL" id="CM001488">
    <property type="protein sequence ID" value="EIM62360.1"/>
    <property type="molecule type" value="Genomic_DNA"/>
</dbReference>
<dbReference type="InterPro" id="IPR012795">
    <property type="entry name" value="tRNA_Ile_lys_synt_N"/>
</dbReference>
<evidence type="ECO:0000256" key="1">
    <source>
        <dbReference type="ARBA" id="ARBA00022490"/>
    </source>
</evidence>
<comment type="domain">
    <text evidence="7">The N-terminal region contains the highly conserved SGGXDS motif, predicted to be a P-loop motif involved in ATP binding.</text>
</comment>
<evidence type="ECO:0000313" key="11">
    <source>
        <dbReference type="Proteomes" id="UP000005778"/>
    </source>
</evidence>
<dbReference type="SUPFAM" id="SSF82829">
    <property type="entry name" value="MesJ substrate recognition domain-like"/>
    <property type="match status" value="1"/>
</dbReference>
<dbReference type="InterPro" id="IPR014729">
    <property type="entry name" value="Rossmann-like_a/b/a_fold"/>
</dbReference>
<dbReference type="Proteomes" id="UP000005778">
    <property type="component" value="Chromosome"/>
</dbReference>
<proteinExistence type="inferred from homology"/>
<keyword evidence="1 7" id="KW-0963">Cytoplasm</keyword>
<feature type="binding site" evidence="7">
    <location>
        <begin position="36"/>
        <end position="41"/>
    </location>
    <ligand>
        <name>ATP</name>
        <dbReference type="ChEBI" id="CHEBI:30616"/>
    </ligand>
</feature>
<dbReference type="AlphaFoldDB" id="I5AYP7"/>
<evidence type="ECO:0000256" key="5">
    <source>
        <dbReference type="ARBA" id="ARBA00022840"/>
    </source>
</evidence>
<feature type="domain" description="tRNA(Ile)-lysidine synthase substrate-binding" evidence="9">
    <location>
        <begin position="265"/>
        <end position="331"/>
    </location>
</feature>
<dbReference type="PANTHER" id="PTHR43033">
    <property type="entry name" value="TRNA(ILE)-LYSIDINE SYNTHASE-RELATED"/>
    <property type="match status" value="1"/>
</dbReference>
<keyword evidence="5 7" id="KW-0067">ATP-binding</keyword>
<reference evidence="10 11" key="1">
    <citation type="submission" date="2011-09" db="EMBL/GenBank/DDBJ databases">
        <authorList>
            <consortium name="US DOE Joint Genome Institute (JGI-PGF)"/>
            <person name="Lucas S."/>
            <person name="Han J."/>
            <person name="Lapidus A."/>
            <person name="Cheng J.-F."/>
            <person name="Goodwin L."/>
            <person name="Pitluck S."/>
            <person name="Peters L."/>
            <person name="Land M.L."/>
            <person name="Hauser L."/>
            <person name="Orellana R."/>
            <person name="Lovley D."/>
            <person name="Woyke T.J."/>
        </authorList>
    </citation>
    <scope>NUCLEOTIDE SEQUENCE [LARGE SCALE GENOMIC DNA]</scope>
    <source>
        <strain evidence="10 11">2ac9</strain>
    </source>
</reference>
<comment type="subcellular location">
    <subcellularLocation>
        <location evidence="7">Cytoplasm</location>
    </subcellularLocation>
</comment>
<dbReference type="GO" id="GO:0005524">
    <property type="term" value="F:ATP binding"/>
    <property type="evidence" value="ECO:0007669"/>
    <property type="project" value="UniProtKB-UniRule"/>
</dbReference>
<evidence type="ECO:0000259" key="8">
    <source>
        <dbReference type="Pfam" id="PF01171"/>
    </source>
</evidence>
<dbReference type="eggNOG" id="COG0037">
    <property type="taxonomic scope" value="Bacteria"/>
</dbReference>
<comment type="function">
    <text evidence="7">Ligates lysine onto the cytidine present at position 34 of the AUA codon-specific tRNA(Ile) that contains the anticodon CAU, in an ATP-dependent manner. Cytidine is converted to lysidine, thus changing the amino acid specificity of the tRNA from methionine to isoleucine.</text>
</comment>
<comment type="catalytic activity">
    <reaction evidence="6 7">
        <text>cytidine(34) in tRNA(Ile2) + L-lysine + ATP = lysidine(34) in tRNA(Ile2) + AMP + diphosphate + H(+)</text>
        <dbReference type="Rhea" id="RHEA:43744"/>
        <dbReference type="Rhea" id="RHEA-COMP:10625"/>
        <dbReference type="Rhea" id="RHEA-COMP:10670"/>
        <dbReference type="ChEBI" id="CHEBI:15378"/>
        <dbReference type="ChEBI" id="CHEBI:30616"/>
        <dbReference type="ChEBI" id="CHEBI:32551"/>
        <dbReference type="ChEBI" id="CHEBI:33019"/>
        <dbReference type="ChEBI" id="CHEBI:82748"/>
        <dbReference type="ChEBI" id="CHEBI:83665"/>
        <dbReference type="ChEBI" id="CHEBI:456215"/>
        <dbReference type="EC" id="6.3.4.19"/>
    </reaction>
</comment>
<sequence>MTGLSSFASKFKDQVLDTIREHGMVSPGHSVLIGISGGPDSIALAQVLTSLKKSLDIRIGLAHLNHMLRGSHALADEAFVREFARAHNLDLVVETKNVAELSKKQRLCVEEAGRNARYEFFTRIACEKGFQRVALGHNRDDNIEQVLMNLVRGTGPLGLRGIPPVRQEKFIRPLIRMPRADILAFLNEIHQAYRVDGSNEDTSYLRNRIRHCLIPFLEKEFNPDIKAGLERLSGIIGPEDDFLDRMARTALDKATTGREKNQIDLSIPTITELDRALGARVIRAALLSIKQNLRRISNTHIRDILCFAGKKGDSGKSLDLPGQLRVYRYRNILRIKKEETALRTLGRHLKTRRYQNGQPDENPAADPCIK</sequence>
<dbReference type="RefSeq" id="WP_004070882.1">
    <property type="nucleotide sequence ID" value="NZ_CM001488.1"/>
</dbReference>
<dbReference type="GO" id="GO:0032267">
    <property type="term" value="F:tRNA(Ile)-lysidine synthase activity"/>
    <property type="evidence" value="ECO:0007669"/>
    <property type="project" value="UniProtKB-EC"/>
</dbReference>
<gene>
    <name evidence="7" type="primary">tilS</name>
    <name evidence="10" type="ORF">DespoDRAFT_00330</name>
</gene>
<dbReference type="CDD" id="cd01992">
    <property type="entry name" value="TilS_N"/>
    <property type="match status" value="1"/>
</dbReference>
<dbReference type="GO" id="GO:0005737">
    <property type="term" value="C:cytoplasm"/>
    <property type="evidence" value="ECO:0007669"/>
    <property type="project" value="UniProtKB-SubCell"/>
</dbReference>
<dbReference type="InterPro" id="IPR011063">
    <property type="entry name" value="TilS/TtcA_N"/>
</dbReference>
<evidence type="ECO:0000256" key="2">
    <source>
        <dbReference type="ARBA" id="ARBA00022598"/>
    </source>
</evidence>
<dbReference type="Gene3D" id="1.20.59.20">
    <property type="match status" value="1"/>
</dbReference>
<evidence type="ECO:0000256" key="7">
    <source>
        <dbReference type="HAMAP-Rule" id="MF_01161"/>
    </source>
</evidence>
<dbReference type="PANTHER" id="PTHR43033:SF1">
    <property type="entry name" value="TRNA(ILE)-LYSIDINE SYNTHASE-RELATED"/>
    <property type="match status" value="1"/>
</dbReference>
<dbReference type="EC" id="6.3.4.19" evidence="7"/>
<dbReference type="HOGENOM" id="CLU_018869_0_0_7"/>
<keyword evidence="3 7" id="KW-0819">tRNA processing</keyword>
<protein>
    <recommendedName>
        <fullName evidence="7">tRNA(Ile)-lysidine synthase</fullName>
        <ecNumber evidence="7">6.3.4.19</ecNumber>
    </recommendedName>
    <alternativeName>
        <fullName evidence="7">tRNA(Ile)-2-lysyl-cytidine synthase</fullName>
    </alternativeName>
    <alternativeName>
        <fullName evidence="7">tRNA(Ile)-lysidine synthetase</fullName>
    </alternativeName>
</protein>
<evidence type="ECO:0000313" key="10">
    <source>
        <dbReference type="EMBL" id="EIM62360.1"/>
    </source>
</evidence>
<reference evidence="10 11" key="2">
    <citation type="submission" date="2012-02" db="EMBL/GenBank/DDBJ databases">
        <title>Improved High-Quality Draft sequence of Desulfobacter postgatei 2ac9.</title>
        <authorList>
            <consortium name="US DOE Joint Genome Institute"/>
            <person name="Lucas S."/>
            <person name="Han J."/>
            <person name="Lapidus A."/>
            <person name="Cheng J.-F."/>
            <person name="Goodwin L."/>
            <person name="Pitluck S."/>
            <person name="Peters L."/>
            <person name="Ovchinnikova G."/>
            <person name="Held B."/>
            <person name="Detter J.C."/>
            <person name="Han C."/>
            <person name="Tapia R."/>
            <person name="Land M."/>
            <person name="Hauser L."/>
            <person name="Kyrpides N."/>
            <person name="Ivanova N."/>
            <person name="Pagani I."/>
            <person name="Orellana R."/>
            <person name="Lovley D."/>
            <person name="Woyke T."/>
        </authorList>
    </citation>
    <scope>NUCLEOTIDE SEQUENCE [LARGE SCALE GENOMIC DNA]</scope>
    <source>
        <strain evidence="10 11">2ac9</strain>
    </source>
</reference>
<dbReference type="InterPro" id="IPR015262">
    <property type="entry name" value="tRNA_Ile_lys_synt_subst-bd"/>
</dbReference>
<accession>I5AYP7</accession>
<keyword evidence="4 7" id="KW-0547">Nucleotide-binding</keyword>
<dbReference type="Gene3D" id="3.40.50.620">
    <property type="entry name" value="HUPs"/>
    <property type="match status" value="1"/>
</dbReference>
<feature type="domain" description="tRNA(Ile)-lysidine/2-thiocytidine synthase N-terminal" evidence="8">
    <location>
        <begin position="31"/>
        <end position="211"/>
    </location>
</feature>
<evidence type="ECO:0000256" key="4">
    <source>
        <dbReference type="ARBA" id="ARBA00022741"/>
    </source>
</evidence>
<dbReference type="Pfam" id="PF01171">
    <property type="entry name" value="ATP_bind_3"/>
    <property type="match status" value="1"/>
</dbReference>
<dbReference type="HAMAP" id="MF_01161">
    <property type="entry name" value="tRNA_Ile_lys_synt"/>
    <property type="match status" value="1"/>
</dbReference>
<dbReference type="NCBIfam" id="TIGR02432">
    <property type="entry name" value="lysidine_TilS_N"/>
    <property type="match status" value="1"/>
</dbReference>
<dbReference type="OrthoDB" id="9807403at2"/>
<dbReference type="STRING" id="879212.DespoDRAFT_00330"/>
<comment type="similarity">
    <text evidence="7">Belongs to the tRNA(Ile)-lysidine synthase family.</text>
</comment>